<dbReference type="GO" id="GO:0030649">
    <property type="term" value="P:aminoglycoside antibiotic catabolic process"/>
    <property type="evidence" value="ECO:0007669"/>
    <property type="project" value="TreeGrafter"/>
</dbReference>
<dbReference type="NCBIfam" id="NF002367">
    <property type="entry name" value="PRK01346.1-4"/>
    <property type="match status" value="1"/>
</dbReference>
<feature type="compositionally biased region" description="Pro residues" evidence="5">
    <location>
        <begin position="1"/>
        <end position="11"/>
    </location>
</feature>
<feature type="region of interest" description="Disordered" evidence="5">
    <location>
        <begin position="1"/>
        <end position="25"/>
    </location>
</feature>
<feature type="binding site" evidence="4">
    <location>
        <begin position="136"/>
        <end position="137"/>
    </location>
    <ligand>
        <name>acetyl-CoA</name>
        <dbReference type="ChEBI" id="CHEBI:57288"/>
    </ligand>
</feature>
<dbReference type="AlphaFoldDB" id="D3F4F5"/>
<proteinExistence type="inferred from homology"/>
<feature type="active site" description="Proton donor" evidence="4">
    <location>
        <position position="141"/>
    </location>
</feature>
<dbReference type="RefSeq" id="WP_012933578.1">
    <property type="nucleotide sequence ID" value="NC_013739.1"/>
</dbReference>
<comment type="subunit">
    <text evidence="4">Homohexamer; trimer of dimers.</text>
</comment>
<dbReference type="CDD" id="cd04301">
    <property type="entry name" value="NAT_SF"/>
    <property type="match status" value="1"/>
</dbReference>
<dbReference type="HOGENOM" id="CLU_050659_0_0_11"/>
<keyword evidence="8" id="KW-1185">Reference proteome</keyword>
<accession>D3F4F5</accession>
<dbReference type="OrthoDB" id="8399956at2"/>
<dbReference type="STRING" id="469383.Cwoe_2102"/>
<evidence type="ECO:0000256" key="5">
    <source>
        <dbReference type="SAM" id="MobiDB-lite"/>
    </source>
</evidence>
<dbReference type="PANTHER" id="PTHR37817">
    <property type="entry name" value="N-ACETYLTRANSFERASE EIS"/>
    <property type="match status" value="1"/>
</dbReference>
<feature type="binding site" evidence="4">
    <location>
        <begin position="108"/>
        <end position="113"/>
    </location>
    <ligand>
        <name>acetyl-CoA</name>
        <dbReference type="ChEBI" id="CHEBI:57288"/>
    </ligand>
</feature>
<dbReference type="InterPro" id="IPR036527">
    <property type="entry name" value="SCP2_sterol-bd_dom_sf"/>
</dbReference>
<comment type="similarity">
    <text evidence="1 4">Belongs to the acetyltransferase Eis family.</text>
</comment>
<evidence type="ECO:0000256" key="4">
    <source>
        <dbReference type="HAMAP-Rule" id="MF_01812"/>
    </source>
</evidence>
<dbReference type="HAMAP" id="MF_01812">
    <property type="entry name" value="Eis"/>
    <property type="match status" value="1"/>
</dbReference>
<evidence type="ECO:0000256" key="1">
    <source>
        <dbReference type="ARBA" id="ARBA00009213"/>
    </source>
</evidence>
<dbReference type="InterPro" id="IPR000182">
    <property type="entry name" value="GNAT_dom"/>
</dbReference>
<keyword evidence="2 4" id="KW-0808">Transferase</keyword>
<dbReference type="SUPFAM" id="SSF55729">
    <property type="entry name" value="Acyl-CoA N-acyltransferases (Nat)"/>
    <property type="match status" value="1"/>
</dbReference>
<name>D3F4F5_CONWI</name>
<dbReference type="Pfam" id="PF13530">
    <property type="entry name" value="SCP2_2"/>
    <property type="match status" value="1"/>
</dbReference>
<sequence length="424" mass="45713">MSSRTPPPAPRPPRDGGAHASAIDVRPPRANELEAWAAATATAFGAAVDPDELPHFRGYLDPSRNLAAYDGTTPVATVAAASFALSVPGGELPAAGVTEVGVSPAYRRRGILTALMRRQLDDVRAWGEPLAVLQATEAEIYGRYGYGLGTVAASVDAHGVRVPGEDGGRIRLVGHDEALALLPRVYDRVRDVTPGFHSRTRGWWEHKTLPDEEGYRGGGGPLQRAVIERDGRPEAYALYRIENASPDGYPDGVLHLQEEMACSPAACRQLWRYLLAMDLVGRVRAPHVAPDHPLLLLASEPARLRMRVKDGLFVRLVDVPAALAGRRYALDGVLTLEVEDGFCAWNAGRWRLEVRDGQAGVTPAGDAPADLRLAVADLATVYLGGFTFLDLERAGRVESLTPGAIERATAIFRGERAPFSPEDY</sequence>
<evidence type="ECO:0000256" key="2">
    <source>
        <dbReference type="ARBA" id="ARBA00022679"/>
    </source>
</evidence>
<dbReference type="Proteomes" id="UP000008229">
    <property type="component" value="Chromosome"/>
</dbReference>
<dbReference type="Pfam" id="PF17668">
    <property type="entry name" value="Acetyltransf_17"/>
    <property type="match status" value="1"/>
</dbReference>
<evidence type="ECO:0000259" key="6">
    <source>
        <dbReference type="PROSITE" id="PS51186"/>
    </source>
</evidence>
<dbReference type="InterPro" id="IPR025559">
    <property type="entry name" value="Eis_dom"/>
</dbReference>
<dbReference type="Gene3D" id="3.30.1050.10">
    <property type="entry name" value="SCP2 sterol-binding domain"/>
    <property type="match status" value="1"/>
</dbReference>
<organism evidence="7 8">
    <name type="scientific">Conexibacter woesei (strain DSM 14684 / CCUG 47730 / CIP 108061 / JCM 11494 / NBRC 100937 / ID131577)</name>
    <dbReference type="NCBI Taxonomy" id="469383"/>
    <lineage>
        <taxon>Bacteria</taxon>
        <taxon>Bacillati</taxon>
        <taxon>Actinomycetota</taxon>
        <taxon>Thermoleophilia</taxon>
        <taxon>Solirubrobacterales</taxon>
        <taxon>Conexibacteraceae</taxon>
        <taxon>Conexibacter</taxon>
    </lineage>
</organism>
<dbReference type="eggNOG" id="COG4552">
    <property type="taxonomic scope" value="Bacteria"/>
</dbReference>
<dbReference type="InterPro" id="IPR022902">
    <property type="entry name" value="NAcTrfase_Eis"/>
</dbReference>
<evidence type="ECO:0000313" key="7">
    <source>
        <dbReference type="EMBL" id="ADB50527.1"/>
    </source>
</evidence>
<dbReference type="PROSITE" id="PS51186">
    <property type="entry name" value="GNAT"/>
    <property type="match status" value="1"/>
</dbReference>
<dbReference type="InterPro" id="IPR051554">
    <property type="entry name" value="Acetyltransferase_Eis"/>
</dbReference>
<dbReference type="InterPro" id="IPR041380">
    <property type="entry name" value="Acetyltransf_17"/>
</dbReference>
<dbReference type="Pfam" id="PF13527">
    <property type="entry name" value="Acetyltransf_9"/>
    <property type="match status" value="1"/>
</dbReference>
<evidence type="ECO:0000313" key="8">
    <source>
        <dbReference type="Proteomes" id="UP000008229"/>
    </source>
</evidence>
<dbReference type="EMBL" id="CP001854">
    <property type="protein sequence ID" value="ADB50527.1"/>
    <property type="molecule type" value="Genomic_DNA"/>
</dbReference>
<reference evidence="8" key="2">
    <citation type="submission" date="2010-01" db="EMBL/GenBank/DDBJ databases">
        <title>The complete genome of Conexibacter woesei DSM 14684.</title>
        <authorList>
            <consortium name="US DOE Joint Genome Institute (JGI-PGF)"/>
            <person name="Lucas S."/>
            <person name="Copeland A."/>
            <person name="Lapidus A."/>
            <person name="Glavina del Rio T."/>
            <person name="Dalin E."/>
            <person name="Tice H."/>
            <person name="Bruce D."/>
            <person name="Goodwin L."/>
            <person name="Pitluck S."/>
            <person name="Kyrpides N."/>
            <person name="Mavromatis K."/>
            <person name="Ivanova N."/>
            <person name="Mikhailova N."/>
            <person name="Chertkov O."/>
            <person name="Brettin T."/>
            <person name="Detter J.C."/>
            <person name="Han C."/>
            <person name="Larimer F."/>
            <person name="Land M."/>
            <person name="Hauser L."/>
            <person name="Markowitz V."/>
            <person name="Cheng J.-F."/>
            <person name="Hugenholtz P."/>
            <person name="Woyke T."/>
            <person name="Wu D."/>
            <person name="Pukall R."/>
            <person name="Steenblock K."/>
            <person name="Schneider S."/>
            <person name="Klenk H.-P."/>
            <person name="Eisen J.A."/>
        </authorList>
    </citation>
    <scope>NUCLEOTIDE SEQUENCE [LARGE SCALE GENOMIC DNA]</scope>
    <source>
        <strain evidence="8">DSM 14684 / CIP 108061 / JCM 11494 / NBRC 100937 / ID131577</strain>
    </source>
</reference>
<dbReference type="InterPro" id="IPR016181">
    <property type="entry name" value="Acyl_CoA_acyltransferase"/>
</dbReference>
<keyword evidence="3 4" id="KW-0012">Acyltransferase</keyword>
<dbReference type="PANTHER" id="PTHR37817:SF1">
    <property type="entry name" value="N-ACETYLTRANSFERASE EIS"/>
    <property type="match status" value="1"/>
</dbReference>
<dbReference type="SUPFAM" id="SSF55718">
    <property type="entry name" value="SCP-like"/>
    <property type="match status" value="1"/>
</dbReference>
<reference evidence="7 8" key="1">
    <citation type="journal article" date="2010" name="Stand. Genomic Sci.">
        <title>Complete genome sequence of Conexibacter woesei type strain (ID131577).</title>
        <authorList>
            <person name="Pukall R."/>
            <person name="Lapidus A."/>
            <person name="Glavina Del Rio T."/>
            <person name="Copeland A."/>
            <person name="Tice H."/>
            <person name="Cheng J.-F."/>
            <person name="Lucas S."/>
            <person name="Chen F."/>
            <person name="Nolan M."/>
            <person name="Bruce D."/>
            <person name="Goodwin L."/>
            <person name="Pitluck S."/>
            <person name="Mavromatis K."/>
            <person name="Ivanova N."/>
            <person name="Ovchinnikova G."/>
            <person name="Pati A."/>
            <person name="Chen A."/>
            <person name="Palaniappan K."/>
            <person name="Land M."/>
            <person name="Hauser L."/>
            <person name="Chang Y.-J."/>
            <person name="Jeffries C.D."/>
            <person name="Chain P."/>
            <person name="Meincke L."/>
            <person name="Sims D."/>
            <person name="Brettin T."/>
            <person name="Detter J.C."/>
            <person name="Rohde M."/>
            <person name="Goeker M."/>
            <person name="Bristow J."/>
            <person name="Eisen J.A."/>
            <person name="Markowitz V."/>
            <person name="Kyrpides N.C."/>
            <person name="Klenk H.-P."/>
            <person name="Hugenholtz P."/>
        </authorList>
    </citation>
    <scope>NUCLEOTIDE SEQUENCE [LARGE SCALE GENOMIC DNA]</scope>
    <source>
        <strain evidence="8">DSM 14684 / CIP 108061 / JCM 11494 / NBRC 100937 / ID131577</strain>
    </source>
</reference>
<feature type="binding site" evidence="4">
    <location>
        <begin position="100"/>
        <end position="102"/>
    </location>
    <ligand>
        <name>acetyl-CoA</name>
        <dbReference type="ChEBI" id="CHEBI:57288"/>
    </ligand>
</feature>
<dbReference type="GO" id="GO:0034069">
    <property type="term" value="F:aminoglycoside N-acetyltransferase activity"/>
    <property type="evidence" value="ECO:0007669"/>
    <property type="project" value="TreeGrafter"/>
</dbReference>
<gene>
    <name evidence="7" type="ordered locus">Cwoe_2102</name>
</gene>
<feature type="domain" description="N-acetyltransferase" evidence="6">
    <location>
        <begin position="23"/>
        <end position="188"/>
    </location>
</feature>
<evidence type="ECO:0000256" key="3">
    <source>
        <dbReference type="ARBA" id="ARBA00023315"/>
    </source>
</evidence>
<dbReference type="KEGG" id="cwo:Cwoe_2102"/>
<feature type="active site" description="Proton acceptor; via carboxylate" evidence="4">
    <location>
        <position position="424"/>
    </location>
</feature>
<dbReference type="Gene3D" id="3.40.630.30">
    <property type="match status" value="2"/>
</dbReference>
<protein>
    <submittedName>
        <fullName evidence="7">Acetyltransferase</fullName>
    </submittedName>
</protein>